<evidence type="ECO:0000256" key="4">
    <source>
        <dbReference type="ARBA" id="ARBA00022737"/>
    </source>
</evidence>
<evidence type="ECO:0000256" key="1">
    <source>
        <dbReference type="ARBA" id="ARBA00001255"/>
    </source>
</evidence>
<evidence type="ECO:0000256" key="6">
    <source>
        <dbReference type="ARBA" id="ARBA00023295"/>
    </source>
</evidence>
<evidence type="ECO:0000256" key="5">
    <source>
        <dbReference type="ARBA" id="ARBA00022801"/>
    </source>
</evidence>
<keyword evidence="6 9" id="KW-0326">Glycosidase</keyword>
<gene>
    <name evidence="9" type="primary">glaB</name>
    <name evidence="9" type="ORF">ERS852560_02309</name>
    <name evidence="11" type="ORF">GKD54_10415</name>
    <name evidence="10" type="ORF">GKD58_11675</name>
</gene>
<protein>
    <submittedName>
        <fullName evidence="9">Alpha-1,3-galactosidase B</fullName>
        <ecNumber evidence="9">3.2.1.-</ecNumber>
    </submittedName>
</protein>
<dbReference type="Proteomes" id="UP000471216">
    <property type="component" value="Unassembled WGS sequence"/>
</dbReference>
<sequence length="612" mass="69497">MKWYLWGAVVLLYSLFGSACSTERRYDLSAYGLSPVENVDNAPAMARALEQIREKCEENQTIVVTLPKGRYEFYPDSAAERVYFISNHDQMNPKKVGLPFEGMKNMVFDGQGSELIFHGRMLPVSLLDSRNCVLKNFSIDFKHPQISQVKVVENDTLKGGITFEVAPWVRYEIRDSVFVAKGEGWELTPGSGIAFEGDTRHLVYNTSDIPIGVRGLIEVSPRLIKSPRWKDSRLVPGTVIAMRSWERPAPGVFLYHDVNTTLENIKVHYAEGMGLLAQVSENITLDGFSVCLKGADDPRYFTTQADATHFSACKGAIISKNGLYEGMMDDAINVHGTYLKVVRRVNDSTLVGRYMHPQSYGFEWGRVGDSVQFIHSSTMELIGARNRITAIKAVDQPDYRGAKEFEIRFENTVNPSIHEGSGFGIENLEWTPTVLFSDNVIRNNRARGSLFSTPRQTVVENNVFDHTSGTAILLCGDCNGWFETGACRNVLIRKNKFINSLTNMFQFTNAIISIYPEIPDLASQRKYFHSDIVIDANEFITFDRPLVYAKSVDGLVFTNNIVKQNKEYPAFHWNNHRFYFQRVIHSKIENNYFDEGFIRERDVLEENNGYDI</sequence>
<dbReference type="EMBL" id="WKMW01000010">
    <property type="protein sequence ID" value="MRY84906.1"/>
    <property type="molecule type" value="Genomic_DNA"/>
</dbReference>
<dbReference type="AlphaFoldDB" id="A0A174VJQ4"/>
<dbReference type="EMBL" id="WKMX01000009">
    <property type="protein sequence ID" value="MRZ06629.1"/>
    <property type="molecule type" value="Genomic_DNA"/>
</dbReference>
<keyword evidence="4" id="KW-0677">Repeat</keyword>
<evidence type="ECO:0000313" key="14">
    <source>
        <dbReference type="Proteomes" id="UP000471216"/>
    </source>
</evidence>
<evidence type="ECO:0000256" key="3">
    <source>
        <dbReference type="ARBA" id="ARBA00022729"/>
    </source>
</evidence>
<evidence type="ECO:0000256" key="2">
    <source>
        <dbReference type="ARBA" id="ARBA00001271"/>
    </source>
</evidence>
<dbReference type="Proteomes" id="UP000450599">
    <property type="component" value="Unassembled WGS sequence"/>
</dbReference>
<evidence type="ECO:0000313" key="12">
    <source>
        <dbReference type="Proteomes" id="UP000095332"/>
    </source>
</evidence>
<reference evidence="9 12" key="1">
    <citation type="submission" date="2015-09" db="EMBL/GenBank/DDBJ databases">
        <authorList>
            <consortium name="Pathogen Informatics"/>
        </authorList>
    </citation>
    <scope>NUCLEOTIDE SEQUENCE [LARGE SCALE GENOMIC DNA]</scope>
    <source>
        <strain evidence="9 12">2789STDY5834948</strain>
    </source>
</reference>
<evidence type="ECO:0000259" key="8">
    <source>
        <dbReference type="Pfam" id="PF23764"/>
    </source>
</evidence>
<dbReference type="InterPro" id="IPR057275">
    <property type="entry name" value="Beta-barrel_GLAA-B_I"/>
</dbReference>
<feature type="domain" description="GLAA-B beta-barrel" evidence="7">
    <location>
        <begin position="147"/>
        <end position="240"/>
    </location>
</feature>
<feature type="domain" description="GLAA-B beta-barrel" evidence="8">
    <location>
        <begin position="352"/>
        <end position="420"/>
    </location>
</feature>
<comment type="catalytic activity">
    <reaction evidence="2">
        <text>Hydrolysis of terminal, non-reducing branched (1-&gt;3)-alpha-D-galactosidic residues, producing free D-galactose.</text>
        <dbReference type="EC" id="3.2.1.n1"/>
    </reaction>
</comment>
<evidence type="ECO:0000259" key="7">
    <source>
        <dbReference type="Pfam" id="PF23763"/>
    </source>
</evidence>
<dbReference type="EMBL" id="CZBM01000009">
    <property type="protein sequence ID" value="CUQ34862.1"/>
    <property type="molecule type" value="Genomic_DNA"/>
</dbReference>
<evidence type="ECO:0000313" key="11">
    <source>
        <dbReference type="EMBL" id="MRZ06629.1"/>
    </source>
</evidence>
<evidence type="ECO:0000313" key="9">
    <source>
        <dbReference type="EMBL" id="CUQ34862.1"/>
    </source>
</evidence>
<keyword evidence="3" id="KW-0732">Signal</keyword>
<reference evidence="13 14" key="2">
    <citation type="journal article" date="2019" name="Nat. Med.">
        <title>A library of human gut bacterial isolates paired with longitudinal multiomics data enables mechanistic microbiome research.</title>
        <authorList>
            <person name="Poyet M."/>
            <person name="Groussin M."/>
            <person name="Gibbons S.M."/>
            <person name="Avila-Pacheco J."/>
            <person name="Jiang X."/>
            <person name="Kearney S.M."/>
            <person name="Perrotta A.R."/>
            <person name="Berdy B."/>
            <person name="Zhao S."/>
            <person name="Lieberman T.D."/>
            <person name="Swanson P.K."/>
            <person name="Smith M."/>
            <person name="Roesemann S."/>
            <person name="Alexander J.E."/>
            <person name="Rich S.A."/>
            <person name="Livny J."/>
            <person name="Vlamakis H."/>
            <person name="Clish C."/>
            <person name="Bullock K."/>
            <person name="Deik A."/>
            <person name="Scott J."/>
            <person name="Pierce K.A."/>
            <person name="Xavier R.J."/>
            <person name="Alm E.J."/>
        </authorList>
    </citation>
    <scope>NUCLEOTIDE SEQUENCE [LARGE SCALE GENOMIC DNA]</scope>
    <source>
        <strain evidence="11 14">BIOML-A10</strain>
        <strain evidence="10 13">BIOML-A11</strain>
    </source>
</reference>
<evidence type="ECO:0000313" key="13">
    <source>
        <dbReference type="Proteomes" id="UP000450599"/>
    </source>
</evidence>
<proteinExistence type="predicted"/>
<accession>A0A174VJQ4</accession>
<name>A0A174VJQ4_PARDI</name>
<dbReference type="RefSeq" id="WP_057328597.1">
    <property type="nucleotide sequence ID" value="NZ_CP103148.1"/>
</dbReference>
<dbReference type="Pfam" id="PF23764">
    <property type="entry name" value="Beta-barrel_GLAA-B_II"/>
    <property type="match status" value="1"/>
</dbReference>
<dbReference type="EC" id="3.2.1.-" evidence="9"/>
<keyword evidence="5 9" id="KW-0378">Hydrolase</keyword>
<dbReference type="Gene3D" id="2.160.20.10">
    <property type="entry name" value="Single-stranded right-handed beta-helix, Pectin lyase-like"/>
    <property type="match status" value="1"/>
</dbReference>
<dbReference type="SUPFAM" id="SSF51126">
    <property type="entry name" value="Pectin lyase-like"/>
    <property type="match status" value="1"/>
</dbReference>
<dbReference type="InterPro" id="IPR056441">
    <property type="entry name" value="Beta-barrel_GLAA-B_II"/>
</dbReference>
<dbReference type="GO" id="GO:0004557">
    <property type="term" value="F:alpha-galactosidase activity"/>
    <property type="evidence" value="ECO:0007669"/>
    <property type="project" value="UniProtKB-EC"/>
</dbReference>
<organism evidence="9 12">
    <name type="scientific">Parabacteroides distasonis</name>
    <dbReference type="NCBI Taxonomy" id="823"/>
    <lineage>
        <taxon>Bacteria</taxon>
        <taxon>Pseudomonadati</taxon>
        <taxon>Bacteroidota</taxon>
        <taxon>Bacteroidia</taxon>
        <taxon>Bacteroidales</taxon>
        <taxon>Tannerellaceae</taxon>
        <taxon>Parabacteroides</taxon>
    </lineage>
</organism>
<evidence type="ECO:0000313" key="10">
    <source>
        <dbReference type="EMBL" id="MRY84906.1"/>
    </source>
</evidence>
<dbReference type="InterPro" id="IPR012334">
    <property type="entry name" value="Pectin_lyas_fold"/>
</dbReference>
<dbReference type="InterPro" id="IPR011050">
    <property type="entry name" value="Pectin_lyase_fold/virulence"/>
</dbReference>
<dbReference type="Pfam" id="PF23763">
    <property type="entry name" value="Beta-barrel_GLAA-B_I"/>
    <property type="match status" value="1"/>
</dbReference>
<comment type="catalytic activity">
    <reaction evidence="1">
        <text>Hydrolysis of terminal, non-reducing alpha-D-galactose residues in alpha-D-galactosides, including galactose oligosaccharides, galactomannans and galactolipids.</text>
        <dbReference type="EC" id="3.2.1.22"/>
    </reaction>
</comment>
<dbReference type="Proteomes" id="UP000095332">
    <property type="component" value="Unassembled WGS sequence"/>
</dbReference>
<dbReference type="PROSITE" id="PS51257">
    <property type="entry name" value="PROKAR_LIPOPROTEIN"/>
    <property type="match status" value="1"/>
</dbReference>